<dbReference type="InterPro" id="IPR036388">
    <property type="entry name" value="WH-like_DNA-bd_sf"/>
</dbReference>
<dbReference type="Pfam" id="PF01978">
    <property type="entry name" value="TrmB"/>
    <property type="match status" value="1"/>
</dbReference>
<dbReference type="CDD" id="cd00090">
    <property type="entry name" value="HTH_ARSR"/>
    <property type="match status" value="1"/>
</dbReference>
<dbReference type="InterPro" id="IPR011991">
    <property type="entry name" value="ArsR-like_HTH"/>
</dbReference>
<proteinExistence type="predicted"/>
<dbReference type="Gene3D" id="1.10.10.10">
    <property type="entry name" value="Winged helix-like DNA-binding domain superfamily/Winged helix DNA-binding domain"/>
    <property type="match status" value="1"/>
</dbReference>
<reference evidence="2 3" key="1">
    <citation type="journal article" date="2015" name="Nature">
        <title>rRNA introns, odd ribosomes, and small enigmatic genomes across a large radiation of phyla.</title>
        <authorList>
            <person name="Brown C.T."/>
            <person name="Hug L.A."/>
            <person name="Thomas B.C."/>
            <person name="Sharon I."/>
            <person name="Castelle C.J."/>
            <person name="Singh A."/>
            <person name="Wilkins M.J."/>
            <person name="Williams K.H."/>
            <person name="Banfield J.F."/>
        </authorList>
    </citation>
    <scope>NUCLEOTIDE SEQUENCE [LARGE SCALE GENOMIC DNA]</scope>
</reference>
<protein>
    <recommendedName>
        <fullName evidence="1">Transcription regulator TrmB N-terminal domain-containing protein</fullName>
    </recommendedName>
</protein>
<dbReference type="SUPFAM" id="SSF46785">
    <property type="entry name" value="Winged helix' DNA-binding domain"/>
    <property type="match status" value="1"/>
</dbReference>
<organism evidence="2 3">
    <name type="scientific">Candidatus Roizmanbacteria bacterium GW2011_GWC2_37_13</name>
    <dbReference type="NCBI Taxonomy" id="1618486"/>
    <lineage>
        <taxon>Bacteria</taxon>
        <taxon>Candidatus Roizmaniibacteriota</taxon>
    </lineage>
</organism>
<dbReference type="InterPro" id="IPR051797">
    <property type="entry name" value="TrmB-like"/>
</dbReference>
<sequence length="269" mass="31815">MKAKNSKIVVQKMNKYTVEDFLNQLGLSDLEIKLFTSLIKKGAQTILDLSRNTEINRTKIYRIIDEMKKQGLIEEIVDENRRLAKAVDLPRLELLVKNIESKAKTLRNIFPNVSSIISSVKETFQPGTRVIFHRGVDGIKQMVWNTLSAKTEVVGYTYRRLDEIVGKKFSQEWHEEWVRRNLKMRDIYSDEYFKSLKKEKRIKYSSKNFQSRYIPSKILNVNHQVDIYNDVIAYYNWFEGEVFGVEISNRKIFVMQKQLFEIVWKMATP</sequence>
<dbReference type="InterPro" id="IPR036390">
    <property type="entry name" value="WH_DNA-bd_sf"/>
</dbReference>
<dbReference type="PANTHER" id="PTHR34293">
    <property type="entry name" value="HTH-TYPE TRANSCRIPTIONAL REGULATOR TRMBL2"/>
    <property type="match status" value="1"/>
</dbReference>
<feature type="domain" description="Transcription regulator TrmB N-terminal" evidence="1">
    <location>
        <begin position="22"/>
        <end position="88"/>
    </location>
</feature>
<dbReference type="InterPro" id="IPR002831">
    <property type="entry name" value="Tscrpt_reg_TrmB_N"/>
</dbReference>
<accession>A0A0G0IKY3</accession>
<comment type="caution">
    <text evidence="2">The sequence shown here is derived from an EMBL/GenBank/DDBJ whole genome shotgun (WGS) entry which is preliminary data.</text>
</comment>
<dbReference type="EMBL" id="LBSV01000013">
    <property type="protein sequence ID" value="KKQ24884.1"/>
    <property type="molecule type" value="Genomic_DNA"/>
</dbReference>
<dbReference type="Proteomes" id="UP000034917">
    <property type="component" value="Unassembled WGS sequence"/>
</dbReference>
<dbReference type="AlphaFoldDB" id="A0A0G0IKY3"/>
<evidence type="ECO:0000259" key="1">
    <source>
        <dbReference type="Pfam" id="PF01978"/>
    </source>
</evidence>
<gene>
    <name evidence="2" type="ORF">US40_C0013G0016</name>
</gene>
<name>A0A0G0IKY3_9BACT</name>
<evidence type="ECO:0000313" key="3">
    <source>
        <dbReference type="Proteomes" id="UP000034917"/>
    </source>
</evidence>
<dbReference type="PANTHER" id="PTHR34293:SF1">
    <property type="entry name" value="HTH-TYPE TRANSCRIPTIONAL REGULATOR TRMBL2"/>
    <property type="match status" value="1"/>
</dbReference>
<evidence type="ECO:0000313" key="2">
    <source>
        <dbReference type="EMBL" id="KKQ24884.1"/>
    </source>
</evidence>